<sequence length="286" mass="31439">MTTLITGGTGNTGLALAKLLQNAHRPVVIASRSGEAPKPFSAVKFNWFEPNTYESALSDSSIDRIYIVGPPGSIKSSVVTSFIDFAIAKGIKRYVLLSATTFNPQSSSAILASVVHQYLLDKKVDYAIIRPTTFMQNFGSFFVPGIKYHNQFFSATEDGRIPWVSTEDVAQAAFEALTADVSPNKDIFVVGPDLYSYADVARLLSDLLGRPIVYKRLTIEEQTAFYAKVGLHPDLAKTLAGNQKGIQEGSEEAIFNDPKLAEEGRKFIGSHTLKQYLQDNMELWSN</sequence>
<evidence type="ECO:0000313" key="2">
    <source>
        <dbReference type="EMBL" id="KAG5174670.1"/>
    </source>
</evidence>
<feature type="domain" description="NAD(P)-binding" evidence="1">
    <location>
        <begin position="7"/>
        <end position="178"/>
    </location>
</feature>
<comment type="caution">
    <text evidence="2">The sequence shown here is derived from an EMBL/GenBank/DDBJ whole genome shotgun (WGS) entry which is preliminary data.</text>
</comment>
<dbReference type="InterPro" id="IPR036291">
    <property type="entry name" value="NAD(P)-bd_dom_sf"/>
</dbReference>
<dbReference type="Gene3D" id="3.40.50.720">
    <property type="entry name" value="NAD(P)-binding Rossmann-like Domain"/>
    <property type="match status" value="1"/>
</dbReference>
<dbReference type="SUPFAM" id="SSF51735">
    <property type="entry name" value="NAD(P)-binding Rossmann-fold domains"/>
    <property type="match status" value="1"/>
</dbReference>
<proteinExistence type="predicted"/>
<organism evidence="2">
    <name type="scientific">Psilocybe cubensis</name>
    <name type="common">Psychedelic mushroom</name>
    <name type="synonym">Stropharia cubensis</name>
    <dbReference type="NCBI Taxonomy" id="181762"/>
    <lineage>
        <taxon>Eukaryota</taxon>
        <taxon>Fungi</taxon>
        <taxon>Dikarya</taxon>
        <taxon>Basidiomycota</taxon>
        <taxon>Agaricomycotina</taxon>
        <taxon>Agaricomycetes</taxon>
        <taxon>Agaricomycetidae</taxon>
        <taxon>Agaricales</taxon>
        <taxon>Agaricineae</taxon>
        <taxon>Strophariaceae</taxon>
        <taxon>Psilocybe</taxon>
    </lineage>
</organism>
<dbReference type="PANTHER" id="PTHR43162:SF1">
    <property type="entry name" value="PRESTALK A DIFFERENTIATION PROTEIN A"/>
    <property type="match status" value="1"/>
</dbReference>
<dbReference type="InterPro" id="IPR016040">
    <property type="entry name" value="NAD(P)-bd_dom"/>
</dbReference>
<dbReference type="EMBL" id="JAFIQS010000001">
    <property type="protein sequence ID" value="KAG5174670.1"/>
    <property type="molecule type" value="Genomic_DNA"/>
</dbReference>
<dbReference type="Gene3D" id="3.90.25.10">
    <property type="entry name" value="UDP-galactose 4-epimerase, domain 1"/>
    <property type="match status" value="1"/>
</dbReference>
<dbReference type="PANTHER" id="PTHR43162">
    <property type="match status" value="1"/>
</dbReference>
<gene>
    <name evidence="2" type="ORF">JR316_001333</name>
</gene>
<dbReference type="Pfam" id="PF13460">
    <property type="entry name" value="NAD_binding_10"/>
    <property type="match status" value="1"/>
</dbReference>
<protein>
    <recommendedName>
        <fullName evidence="1">NAD(P)-binding domain-containing protein</fullName>
    </recommendedName>
</protein>
<reference evidence="2" key="1">
    <citation type="submission" date="2021-02" db="EMBL/GenBank/DDBJ databases">
        <title>Psilocybe cubensis genome.</title>
        <authorList>
            <person name="Mckernan K.J."/>
            <person name="Crawford S."/>
            <person name="Trippe A."/>
            <person name="Kane L.T."/>
            <person name="Mclaughlin S."/>
        </authorList>
    </citation>
    <scope>NUCLEOTIDE SEQUENCE [LARGE SCALE GENOMIC DNA]</scope>
    <source>
        <strain evidence="2">MGC-MH-2018</strain>
    </source>
</reference>
<name>A0A8H7Y6D9_PSICU</name>
<dbReference type="InterPro" id="IPR051604">
    <property type="entry name" value="Ergot_Alk_Oxidoreductase"/>
</dbReference>
<evidence type="ECO:0000259" key="1">
    <source>
        <dbReference type="Pfam" id="PF13460"/>
    </source>
</evidence>
<dbReference type="AlphaFoldDB" id="A0A8H7Y6D9"/>
<accession>A0A8H7Y6D9</accession>
<dbReference type="OrthoDB" id="419598at2759"/>